<reference evidence="3 4" key="1">
    <citation type="submission" date="2016-04" db="EMBL/GenBank/DDBJ databases">
        <title>Comparative Genomics and Epigenetics of Sporosarcina ureae.</title>
        <authorList>
            <person name="Oliver A.S."/>
            <person name="Cooper K.K."/>
        </authorList>
    </citation>
    <scope>NUCLEOTIDE SEQUENCE [LARGE SCALE GENOMIC DNA]</scope>
    <source>
        <strain evidence="3 4">S204</strain>
    </source>
</reference>
<dbReference type="InterPro" id="IPR001119">
    <property type="entry name" value="SLH_dom"/>
</dbReference>
<accession>A0ABM6JVC1</accession>
<evidence type="ECO:0000313" key="4">
    <source>
        <dbReference type="Proteomes" id="UP000192486"/>
    </source>
</evidence>
<evidence type="ECO:0000259" key="2">
    <source>
        <dbReference type="PROSITE" id="PS51272"/>
    </source>
</evidence>
<feature type="domain" description="SLH" evidence="2">
    <location>
        <begin position="588"/>
        <end position="651"/>
    </location>
</feature>
<keyword evidence="4" id="KW-1185">Reference proteome</keyword>
<dbReference type="Gene3D" id="2.170.130.30">
    <property type="match status" value="1"/>
</dbReference>
<evidence type="ECO:0000313" key="3">
    <source>
        <dbReference type="EMBL" id="ARF14113.1"/>
    </source>
</evidence>
<feature type="domain" description="SLH" evidence="2">
    <location>
        <begin position="652"/>
        <end position="710"/>
    </location>
</feature>
<dbReference type="InterPro" id="IPR027954">
    <property type="entry name" value="Transcobalamin-like_C"/>
</dbReference>
<dbReference type="InterPro" id="IPR051465">
    <property type="entry name" value="Cell_Envelope_Struct_Comp"/>
</dbReference>
<gene>
    <name evidence="3" type="ORF">SporoS204_08125</name>
</gene>
<dbReference type="InterPro" id="IPR008930">
    <property type="entry name" value="Terpenoid_cyclase/PrenylTrfase"/>
</dbReference>
<dbReference type="EMBL" id="CP015108">
    <property type="protein sequence ID" value="ARF14113.1"/>
    <property type="molecule type" value="Genomic_DNA"/>
</dbReference>
<dbReference type="RefSeq" id="WP_029053946.1">
    <property type="nucleotide sequence ID" value="NZ_CP015108.1"/>
</dbReference>
<name>A0ABM6JVC1_SPOUR</name>
<sequence>MPAAPSFAEQPTPIYENQAAQTLQHSITISNTEVPMPLSTVEVQEGDTVLSVLKRNVESRGIQMEYSGGEGATAYVEGIDNVYEFDRGQGSGWMYSVNGIFPNRGAGVIKLIPGDKVEWKYTTDLGKDLNADLFPFREDLEPKISVSGVTSGATVTKSALSFQVNAASYFGTALQPTVTVNGKPAGVTGNAVHTVLQSGENNIVLQATDAKNDSVTKTVKVTYAPIANPEPNPLPNPVPNPNPNPSPEPPVVKPGPTPETPSTKDYSKLVTSAINEASAQMLAGSIDSEWQAIGLVKAGKKVPASYTKEFYEHLQDQVISRSGKGRMKITDVQRLTMAAAAIGIDPMNADGKGFNLIDKIINSEKHMTGADSLTYQGNNGIIFALIALDTKGYQVPSNSKWTRESLVAELLKYQKDDGSWSLSTSKEGSTSYDITAMALIGIAPYTDKPEVRKAMDRAVKFLANEQGPTGGYDEAFVGGISSEATSQVIIGLTANQIDPRIPMFTKNGINLIDHLLSFQTSDGGFQHTAGDSRSNAMATEQALQALVAFDLFTKGKGVLYNFKEIPVVPAPKPDPDPEPTPDPDPKPDPTPQFTDIHTHWAKDYINQAVEQGIANGYKDNTFKPNQSLTRAQAVSILVRALDLKTEKKAPFPDTQKYAASTQEEIAAAYHHGLVKGKDGKFMPAQEVTRAQMALMLYRAYEVKNGEMYKFDKMAPFRDIRSYNMEAVKAMSMLYDLKMAKGENGNFMPSNSTSRAHAMKMLIEFLNTK</sequence>
<dbReference type="Gene3D" id="1.50.10.20">
    <property type="match status" value="1"/>
</dbReference>
<dbReference type="Proteomes" id="UP000192486">
    <property type="component" value="Chromosome"/>
</dbReference>
<dbReference type="PANTHER" id="PTHR43308">
    <property type="entry name" value="OUTER MEMBRANE PROTEIN ALPHA-RELATED"/>
    <property type="match status" value="1"/>
</dbReference>
<dbReference type="InterPro" id="IPR013783">
    <property type="entry name" value="Ig-like_fold"/>
</dbReference>
<organism evidence="3 4">
    <name type="scientific">Sporosarcina ureae</name>
    <dbReference type="NCBI Taxonomy" id="1571"/>
    <lineage>
        <taxon>Bacteria</taxon>
        <taxon>Bacillati</taxon>
        <taxon>Bacillota</taxon>
        <taxon>Bacilli</taxon>
        <taxon>Bacillales</taxon>
        <taxon>Caryophanaceae</taxon>
        <taxon>Sporosarcina</taxon>
    </lineage>
</organism>
<dbReference type="SUPFAM" id="SSF48239">
    <property type="entry name" value="Terpenoid cyclases/Protein prenyltransferases"/>
    <property type="match status" value="1"/>
</dbReference>
<feature type="compositionally biased region" description="Pro residues" evidence="1">
    <location>
        <begin position="228"/>
        <end position="259"/>
    </location>
</feature>
<dbReference type="PANTHER" id="PTHR43308:SF1">
    <property type="entry name" value="OUTER MEMBRANE PROTEIN ALPHA"/>
    <property type="match status" value="1"/>
</dbReference>
<dbReference type="CDD" id="cd00688">
    <property type="entry name" value="ISOPREN_C2_like"/>
    <property type="match status" value="1"/>
</dbReference>
<dbReference type="Pfam" id="PF00395">
    <property type="entry name" value="SLH"/>
    <property type="match status" value="2"/>
</dbReference>
<dbReference type="PROSITE" id="PS51272">
    <property type="entry name" value="SLH"/>
    <property type="match status" value="2"/>
</dbReference>
<feature type="region of interest" description="Disordered" evidence="1">
    <location>
        <begin position="566"/>
        <end position="594"/>
    </location>
</feature>
<dbReference type="Gene3D" id="2.60.40.10">
    <property type="entry name" value="Immunoglobulins"/>
    <property type="match status" value="1"/>
</dbReference>
<proteinExistence type="predicted"/>
<feature type="region of interest" description="Disordered" evidence="1">
    <location>
        <begin position="226"/>
        <end position="265"/>
    </location>
</feature>
<protein>
    <recommendedName>
        <fullName evidence="2">SLH domain-containing protein</fullName>
    </recommendedName>
</protein>
<dbReference type="Pfam" id="PF14478">
    <property type="entry name" value="DUF4430"/>
    <property type="match status" value="1"/>
</dbReference>
<evidence type="ECO:0000256" key="1">
    <source>
        <dbReference type="SAM" id="MobiDB-lite"/>
    </source>
</evidence>